<dbReference type="Proteomes" id="UP000662314">
    <property type="component" value="Unassembled WGS sequence"/>
</dbReference>
<accession>A0A8J7IG39</accession>
<dbReference type="Gene3D" id="1.10.390.10">
    <property type="entry name" value="Neutral Protease Domain 2"/>
    <property type="match status" value="1"/>
</dbReference>
<organism evidence="11 12">
    <name type="scientific">Dendronalium phyllosphericum CENA369</name>
    <dbReference type="NCBI Taxonomy" id="1725256"/>
    <lineage>
        <taxon>Bacteria</taxon>
        <taxon>Bacillati</taxon>
        <taxon>Cyanobacteriota</taxon>
        <taxon>Cyanophyceae</taxon>
        <taxon>Nostocales</taxon>
        <taxon>Nostocaceae</taxon>
        <taxon>Dendronalium</taxon>
        <taxon>Dendronalium phyllosphericum</taxon>
    </lineage>
</organism>
<feature type="active site" description="Proton donor" evidence="7">
    <location>
        <position position="197"/>
    </location>
</feature>
<evidence type="ECO:0000256" key="5">
    <source>
        <dbReference type="ARBA" id="ARBA00022833"/>
    </source>
</evidence>
<evidence type="ECO:0000256" key="1">
    <source>
        <dbReference type="ARBA" id="ARBA00009388"/>
    </source>
</evidence>
<comment type="similarity">
    <text evidence="1 8">Belongs to the peptidase M4 family.</text>
</comment>
<keyword evidence="4 8" id="KW-0378">Hydrolase</keyword>
<dbReference type="GO" id="GO:0046872">
    <property type="term" value="F:metal ion binding"/>
    <property type="evidence" value="ECO:0007669"/>
    <property type="project" value="UniProtKB-UniRule"/>
</dbReference>
<evidence type="ECO:0000256" key="7">
    <source>
        <dbReference type="PIRSR" id="PIRSR623612-1"/>
    </source>
</evidence>
<protein>
    <recommendedName>
        <fullName evidence="8">Neutral metalloproteinase</fullName>
        <ecNumber evidence="8">3.4.24.-</ecNumber>
    </recommendedName>
</protein>
<dbReference type="RefSeq" id="WP_214435905.1">
    <property type="nucleotide sequence ID" value="NZ_CAWPUQ010000209.1"/>
</dbReference>
<evidence type="ECO:0000259" key="10">
    <source>
        <dbReference type="Pfam" id="PF02868"/>
    </source>
</evidence>
<evidence type="ECO:0000256" key="4">
    <source>
        <dbReference type="ARBA" id="ARBA00022801"/>
    </source>
</evidence>
<evidence type="ECO:0000313" key="12">
    <source>
        <dbReference type="Proteomes" id="UP000662314"/>
    </source>
</evidence>
<comment type="subcellular location">
    <subcellularLocation>
        <location evidence="8">Secreted</location>
    </subcellularLocation>
</comment>
<dbReference type="InterPro" id="IPR013856">
    <property type="entry name" value="Peptidase_M4_domain"/>
</dbReference>
<dbReference type="SUPFAM" id="SSF55486">
    <property type="entry name" value="Metalloproteases ('zincins'), catalytic domain"/>
    <property type="match status" value="1"/>
</dbReference>
<feature type="domain" description="Peptidase M4 C-terminal" evidence="10">
    <location>
        <begin position="106"/>
        <end position="272"/>
    </location>
</feature>
<dbReference type="Gene3D" id="3.10.170.10">
    <property type="match status" value="1"/>
</dbReference>
<dbReference type="GO" id="GO:0005576">
    <property type="term" value="C:extracellular region"/>
    <property type="evidence" value="ECO:0007669"/>
    <property type="project" value="UniProtKB-SubCell"/>
</dbReference>
<feature type="active site" evidence="7">
    <location>
        <position position="96"/>
    </location>
</feature>
<evidence type="ECO:0000256" key="8">
    <source>
        <dbReference type="RuleBase" id="RU366073"/>
    </source>
</evidence>
<proteinExistence type="inferred from homology"/>
<evidence type="ECO:0000259" key="9">
    <source>
        <dbReference type="Pfam" id="PF01447"/>
    </source>
</evidence>
<dbReference type="EC" id="3.4.24.-" evidence="8"/>
<keyword evidence="5 8" id="KW-0862">Zinc</keyword>
<feature type="domain" description="Peptidase M4" evidence="9">
    <location>
        <begin position="15"/>
        <end position="102"/>
    </location>
</feature>
<evidence type="ECO:0000256" key="3">
    <source>
        <dbReference type="ARBA" id="ARBA00022723"/>
    </source>
</evidence>
<dbReference type="InterPro" id="IPR023612">
    <property type="entry name" value="Peptidase_M4"/>
</dbReference>
<dbReference type="InterPro" id="IPR027268">
    <property type="entry name" value="Peptidase_M4/M1_CTD_sf"/>
</dbReference>
<keyword evidence="6 8" id="KW-0482">Metalloprotease</keyword>
<keyword evidence="3" id="KW-0479">Metal-binding</keyword>
<dbReference type="AlphaFoldDB" id="A0A8J7IG39"/>
<gene>
    <name evidence="11" type="ORF">I8752_30370</name>
</gene>
<dbReference type="Pfam" id="PF01447">
    <property type="entry name" value="Peptidase_M4"/>
    <property type="match status" value="1"/>
</dbReference>
<name>A0A8J7IG39_9NOST</name>
<dbReference type="GO" id="GO:0004222">
    <property type="term" value="F:metalloendopeptidase activity"/>
    <property type="evidence" value="ECO:0007669"/>
    <property type="project" value="UniProtKB-UniRule"/>
</dbReference>
<dbReference type="EMBL" id="JAECZA010000276">
    <property type="protein sequence ID" value="MBH8577205.1"/>
    <property type="molecule type" value="Genomic_DNA"/>
</dbReference>
<comment type="caution">
    <text evidence="11">The sequence shown here is derived from an EMBL/GenBank/DDBJ whole genome shotgun (WGS) entry which is preliminary data.</text>
</comment>
<dbReference type="PANTHER" id="PTHR43579:SF1">
    <property type="entry name" value="NEUTRAL METALLOPROTEINASE"/>
    <property type="match status" value="1"/>
</dbReference>
<comment type="cofactor">
    <cofactor evidence="8">
        <name>Zn(2+)</name>
        <dbReference type="ChEBI" id="CHEBI:29105"/>
    </cofactor>
</comment>
<keyword evidence="2 8" id="KW-0645">Protease</keyword>
<dbReference type="Pfam" id="PF02868">
    <property type="entry name" value="Peptidase_M4_C"/>
    <property type="match status" value="1"/>
</dbReference>
<dbReference type="PRINTS" id="PR00730">
    <property type="entry name" value="THERMOLYSIN"/>
</dbReference>
<dbReference type="InterPro" id="IPR001570">
    <property type="entry name" value="Peptidase_M4_C_domain"/>
</dbReference>
<dbReference type="CDD" id="cd09597">
    <property type="entry name" value="M4_TLP"/>
    <property type="match status" value="1"/>
</dbReference>
<keyword evidence="8" id="KW-0964">Secreted</keyword>
<evidence type="ECO:0000313" key="11">
    <source>
        <dbReference type="EMBL" id="MBH8577205.1"/>
    </source>
</evidence>
<reference evidence="11 12" key="1">
    <citation type="journal article" date="2021" name="Int. J. Syst. Evol. Microbiol.">
        <title>Amazonocrinis nigriterrae gen. nov., sp. nov., Atlanticothrix silvestris gen. nov., sp. nov. and Dendronalium phyllosphericum gen. nov., sp. nov., nostocacean cyanobacteria from Brazilian environments.</title>
        <authorList>
            <person name="Alvarenga D.O."/>
            <person name="Andreote A.P.D."/>
            <person name="Branco L.H.Z."/>
            <person name="Delbaje E."/>
            <person name="Cruz R.B."/>
            <person name="Varani A.M."/>
            <person name="Fiore M.F."/>
        </authorList>
    </citation>
    <scope>NUCLEOTIDE SEQUENCE [LARGE SCALE GENOMIC DNA]</scope>
    <source>
        <strain evidence="11 12">CENA369</strain>
    </source>
</reference>
<evidence type="ECO:0000256" key="6">
    <source>
        <dbReference type="ARBA" id="ARBA00023049"/>
    </source>
</evidence>
<dbReference type="PANTHER" id="PTHR43579">
    <property type="match status" value="1"/>
</dbReference>
<comment type="function">
    <text evidence="8">Extracellular zinc metalloprotease.</text>
</comment>
<evidence type="ECO:0000256" key="2">
    <source>
        <dbReference type="ARBA" id="ARBA00022670"/>
    </source>
</evidence>
<keyword evidence="12" id="KW-1185">Reference proteome</keyword>
<dbReference type="GO" id="GO:0006508">
    <property type="term" value="P:proteolysis"/>
    <property type="evidence" value="ECO:0007669"/>
    <property type="project" value="UniProtKB-KW"/>
</dbReference>
<dbReference type="InterPro" id="IPR052759">
    <property type="entry name" value="Metalloprotease_M4"/>
</dbReference>
<sequence>MLANLVRKEGDPPSQDEAVNEAYDYSGDVYDFYKEVFNRDSLDDAGYPLISSVHVGDSFGGPMSNAFFNGRQMAYGDGDGKLFVRFTKSLDVVGHELTHGVVSRTSNLEYFGESGALNESFADVMGSLVTQWKNHQTADQADWYIGNEILGSEAKIKCLRTLKGEKAYENDPVFGTDPQPKHYKDLYTGSRDRNGVHINSGIPNHVFYQLAMTIGGYAWKKAGQIWYKTMLALNTKSDMKDAAKQSYIQAGSLFGNNSLEQQAVKKSWDVVGLPV</sequence>